<dbReference type="EMBL" id="LT629749">
    <property type="protein sequence ID" value="SDS78205.1"/>
    <property type="molecule type" value="Genomic_DNA"/>
</dbReference>
<keyword evidence="1" id="KW-0812">Transmembrane</keyword>
<evidence type="ECO:0000313" key="2">
    <source>
        <dbReference type="EMBL" id="SDS78205.1"/>
    </source>
</evidence>
<dbReference type="STRING" id="546871.SAMN04488543_2368"/>
<dbReference type="AlphaFoldDB" id="A0A1H1V0F5"/>
<evidence type="ECO:0000256" key="1">
    <source>
        <dbReference type="SAM" id="Phobius"/>
    </source>
</evidence>
<keyword evidence="3" id="KW-1185">Reference proteome</keyword>
<reference evidence="2 3" key="1">
    <citation type="submission" date="2016-10" db="EMBL/GenBank/DDBJ databases">
        <authorList>
            <person name="de Groot N.N."/>
        </authorList>
    </citation>
    <scope>NUCLEOTIDE SEQUENCE [LARGE SCALE GENOMIC DNA]</scope>
    <source>
        <strain evidence="2 3">DSM 21741</strain>
    </source>
</reference>
<feature type="transmembrane region" description="Helical" evidence="1">
    <location>
        <begin position="59"/>
        <end position="82"/>
    </location>
</feature>
<dbReference type="Proteomes" id="UP000199092">
    <property type="component" value="Chromosome I"/>
</dbReference>
<sequence>MEILTKSFEALWQVVAVGLLLGAGLPALFALGVRALENDRVLTADGGDFGSRASAGGKALAGLCFGVTALAVVFGIVVIIFGKQLFGG</sequence>
<protein>
    <submittedName>
        <fullName evidence="2">Uncharacterized protein</fullName>
    </submittedName>
</protein>
<gene>
    <name evidence="2" type="ORF">SAMN04488543_2368</name>
</gene>
<dbReference type="RefSeq" id="WP_091413074.1">
    <property type="nucleotide sequence ID" value="NZ_LT629749.1"/>
</dbReference>
<proteinExistence type="predicted"/>
<keyword evidence="1" id="KW-1133">Transmembrane helix</keyword>
<name>A0A1H1V0F5_9ACTN</name>
<accession>A0A1H1V0F5</accession>
<organism evidence="2 3">
    <name type="scientific">Friedmanniella luteola</name>
    <dbReference type="NCBI Taxonomy" id="546871"/>
    <lineage>
        <taxon>Bacteria</taxon>
        <taxon>Bacillati</taxon>
        <taxon>Actinomycetota</taxon>
        <taxon>Actinomycetes</taxon>
        <taxon>Propionibacteriales</taxon>
        <taxon>Nocardioidaceae</taxon>
        <taxon>Friedmanniella</taxon>
    </lineage>
</organism>
<evidence type="ECO:0000313" key="3">
    <source>
        <dbReference type="Proteomes" id="UP000199092"/>
    </source>
</evidence>
<keyword evidence="1" id="KW-0472">Membrane</keyword>